<keyword evidence="5" id="KW-1185">Reference proteome</keyword>
<evidence type="ECO:0000313" key="5">
    <source>
        <dbReference type="Proteomes" id="UP001153069"/>
    </source>
</evidence>
<evidence type="ECO:0000256" key="1">
    <source>
        <dbReference type="SAM" id="Coils"/>
    </source>
</evidence>
<feature type="coiled-coil region" evidence="1">
    <location>
        <begin position="114"/>
        <end position="145"/>
    </location>
</feature>
<accession>A0A9N8EC70</accession>
<proteinExistence type="predicted"/>
<name>A0A9N8EC70_9STRA</name>
<feature type="signal peptide" evidence="3">
    <location>
        <begin position="1"/>
        <end position="22"/>
    </location>
</feature>
<comment type="caution">
    <text evidence="4">The sequence shown here is derived from an EMBL/GenBank/DDBJ whole genome shotgun (WGS) entry which is preliminary data.</text>
</comment>
<gene>
    <name evidence="4" type="ORF">SEMRO_789_G202680.1</name>
</gene>
<reference evidence="4" key="1">
    <citation type="submission" date="2020-06" db="EMBL/GenBank/DDBJ databases">
        <authorList>
            <consortium name="Plant Systems Biology data submission"/>
        </authorList>
    </citation>
    <scope>NUCLEOTIDE SEQUENCE</scope>
    <source>
        <strain evidence="4">D6</strain>
    </source>
</reference>
<dbReference type="EMBL" id="CAICTM010000788">
    <property type="protein sequence ID" value="CAB9516524.1"/>
    <property type="molecule type" value="Genomic_DNA"/>
</dbReference>
<evidence type="ECO:0000256" key="3">
    <source>
        <dbReference type="SAM" id="SignalP"/>
    </source>
</evidence>
<feature type="compositionally biased region" description="Basic and acidic residues" evidence="2">
    <location>
        <begin position="68"/>
        <end position="89"/>
    </location>
</feature>
<evidence type="ECO:0000256" key="2">
    <source>
        <dbReference type="SAM" id="MobiDB-lite"/>
    </source>
</evidence>
<dbReference type="AlphaFoldDB" id="A0A9N8EC70"/>
<feature type="chain" id="PRO_5040444586" evidence="3">
    <location>
        <begin position="23"/>
        <end position="153"/>
    </location>
</feature>
<evidence type="ECO:0000313" key="4">
    <source>
        <dbReference type="EMBL" id="CAB9516524.1"/>
    </source>
</evidence>
<keyword evidence="3" id="KW-0732">Signal</keyword>
<organism evidence="4 5">
    <name type="scientific">Seminavis robusta</name>
    <dbReference type="NCBI Taxonomy" id="568900"/>
    <lineage>
        <taxon>Eukaryota</taxon>
        <taxon>Sar</taxon>
        <taxon>Stramenopiles</taxon>
        <taxon>Ochrophyta</taxon>
        <taxon>Bacillariophyta</taxon>
        <taxon>Bacillariophyceae</taxon>
        <taxon>Bacillariophycidae</taxon>
        <taxon>Naviculales</taxon>
        <taxon>Naviculaceae</taxon>
        <taxon>Seminavis</taxon>
    </lineage>
</organism>
<sequence length="153" mass="16290">MVQQLNIARLVLVLVTILPSAAFVSSTGSTTGRPRSCKLAAVTEEQVLAAVERAEALWADSLEARKNADEAAGKAEAARAGADGDHDSSHLNPKIVNLASVADSMEADSFVEQAMKFSEKADDIEAKAEAALEETENLLERHLMDFPNSPLAE</sequence>
<protein>
    <submittedName>
        <fullName evidence="4">Uncharacterized protein</fullName>
    </submittedName>
</protein>
<keyword evidence="1" id="KW-0175">Coiled coil</keyword>
<feature type="region of interest" description="Disordered" evidence="2">
    <location>
        <begin position="68"/>
        <end position="91"/>
    </location>
</feature>
<dbReference type="Proteomes" id="UP001153069">
    <property type="component" value="Unassembled WGS sequence"/>
</dbReference>